<sequence length="63" mass="6512">MSGRLLLDYQPTRTFQGGADARQGREPGQGAAPSWLREFPLACKLAEASVAGVAGPASGRPAD</sequence>
<evidence type="ECO:0000313" key="2">
    <source>
        <dbReference type="EMBL" id="OTI65920.1"/>
    </source>
</evidence>
<dbReference type="Proteomes" id="UP000194857">
    <property type="component" value="Unassembled WGS sequence"/>
</dbReference>
<protein>
    <submittedName>
        <fullName evidence="4">Uncharacterized protein</fullName>
    </submittedName>
</protein>
<dbReference type="Proteomes" id="UP000253594">
    <property type="component" value="Unassembled WGS sequence"/>
</dbReference>
<dbReference type="KEGG" id="paeb:NCGM1900_5811"/>
<dbReference type="Proteomes" id="UP000284767">
    <property type="component" value="Unassembled WGS sequence"/>
</dbReference>
<dbReference type="EMBL" id="NSNE01000003">
    <property type="protein sequence ID" value="RPM20268.1"/>
    <property type="molecule type" value="Genomic_DNA"/>
</dbReference>
<gene>
    <name evidence="2" type="ORF">CAZ10_01175</name>
    <name evidence="3" type="ORF">DT376_26645</name>
    <name evidence="4" type="ORF">IPC1295_08255</name>
</gene>
<reference evidence="2 5" key="1">
    <citation type="submission" date="2017-05" db="EMBL/GenBank/DDBJ databases">
        <authorList>
            <person name="Song R."/>
            <person name="Chenine A.L."/>
            <person name="Ruprecht R.M."/>
        </authorList>
    </citation>
    <scope>NUCLEOTIDE SEQUENCE [LARGE SCALE GENOMIC DNA]</scope>
    <source>
        <strain evidence="2 5">S567_C10_BS</strain>
    </source>
</reference>
<comment type="caution">
    <text evidence="4">The sequence shown here is derived from an EMBL/GenBank/DDBJ whole genome shotgun (WGS) entry which is preliminary data.</text>
</comment>
<dbReference type="EMBL" id="QORE01001178">
    <property type="protein sequence ID" value="RCI71895.1"/>
    <property type="molecule type" value="Genomic_DNA"/>
</dbReference>
<evidence type="ECO:0000313" key="5">
    <source>
        <dbReference type="Proteomes" id="UP000194857"/>
    </source>
</evidence>
<evidence type="ECO:0000313" key="3">
    <source>
        <dbReference type="EMBL" id="RCI71895.1"/>
    </source>
</evidence>
<reference evidence="4 7" key="2">
    <citation type="submission" date="2017-08" db="EMBL/GenBank/DDBJ databases">
        <authorList>
            <person name="Feschi L."/>
            <person name="Jeukens J."/>
            <person name="Emond-Rheault J.-G."/>
            <person name="Kukavica-Ibrulj I."/>
            <person name="Boyle B."/>
            <person name="Levesque R.C."/>
        </authorList>
    </citation>
    <scope>NUCLEOTIDE SEQUENCE [LARGE SCALE GENOMIC DNA]</scope>
    <source>
        <strain evidence="4 7">PA-W36</strain>
    </source>
</reference>
<evidence type="ECO:0000313" key="6">
    <source>
        <dbReference type="Proteomes" id="UP000253594"/>
    </source>
</evidence>
<proteinExistence type="predicted"/>
<dbReference type="EMBL" id="NFFZ01000001">
    <property type="protein sequence ID" value="OTI65920.1"/>
    <property type="molecule type" value="Genomic_DNA"/>
</dbReference>
<reference evidence="3 6" key="3">
    <citation type="submission" date="2018-07" db="EMBL/GenBank/DDBJ databases">
        <title>Mechanisms of high-level aminoglycoside resistance among Gram-negative pathogens in Brazil.</title>
        <authorList>
            <person name="Ballaben A.S."/>
            <person name="Darini A.L.C."/>
            <person name="Doi Y."/>
        </authorList>
    </citation>
    <scope>NUCLEOTIDE SEQUENCE [LARGE SCALE GENOMIC DNA]</scope>
    <source>
        <strain evidence="3 6">B2-305</strain>
    </source>
</reference>
<organism evidence="4 7">
    <name type="scientific">Pseudomonas aeruginosa</name>
    <dbReference type="NCBI Taxonomy" id="287"/>
    <lineage>
        <taxon>Bacteria</taxon>
        <taxon>Pseudomonadati</taxon>
        <taxon>Pseudomonadota</taxon>
        <taxon>Gammaproteobacteria</taxon>
        <taxon>Pseudomonadales</taxon>
        <taxon>Pseudomonadaceae</taxon>
        <taxon>Pseudomonas</taxon>
    </lineage>
</organism>
<evidence type="ECO:0000313" key="7">
    <source>
        <dbReference type="Proteomes" id="UP000284767"/>
    </source>
</evidence>
<accession>A0A2V3DMW2</accession>
<evidence type="ECO:0000256" key="1">
    <source>
        <dbReference type="SAM" id="MobiDB-lite"/>
    </source>
</evidence>
<name>A0A2V3DMW2_PSEAI</name>
<dbReference type="AlphaFoldDB" id="A0A2V3DMW2"/>
<reference evidence="4 7" key="4">
    <citation type="submission" date="2019-01" db="EMBL/GenBank/DDBJ databases">
        <title>The Pseudomonas aeruginosa pan-genome provides new insights on its population structure, horizontal gene transfer and pathogenicity.</title>
        <authorList>
            <person name="Freschi L."/>
            <person name="Vincent A.T."/>
            <person name="Jeukens J."/>
            <person name="Emond-Rheault J.-G."/>
            <person name="Kukavica-Ibrulj I."/>
            <person name="Dupont M.-J."/>
            <person name="Charette S.J."/>
            <person name="Boyle B."/>
            <person name="Levesque R.C."/>
        </authorList>
    </citation>
    <scope>NUCLEOTIDE SEQUENCE [LARGE SCALE GENOMIC DNA]</scope>
    <source>
        <strain evidence="4 7">PA-W36</strain>
    </source>
</reference>
<feature type="region of interest" description="Disordered" evidence="1">
    <location>
        <begin position="12"/>
        <end position="33"/>
    </location>
</feature>
<evidence type="ECO:0000313" key="4">
    <source>
        <dbReference type="EMBL" id="RPM20268.1"/>
    </source>
</evidence>